<dbReference type="InterPro" id="IPR048300">
    <property type="entry name" value="TACO1_YebC-like_2nd/3rd_dom"/>
</dbReference>
<dbReference type="InterPro" id="IPR002876">
    <property type="entry name" value="Transcrip_reg_TACO1-like"/>
</dbReference>
<keyword evidence="5 6" id="KW-0804">Transcription</keyword>
<dbReference type="HAMAP" id="MF_00693">
    <property type="entry name" value="Transcrip_reg_TACO1"/>
    <property type="match status" value="1"/>
</dbReference>
<keyword evidence="4 6" id="KW-0238">DNA-binding</keyword>
<dbReference type="PANTHER" id="PTHR12532">
    <property type="entry name" value="TRANSLATIONAL ACTIVATOR OF CYTOCHROME C OXIDASE 1"/>
    <property type="match status" value="1"/>
</dbReference>
<sequence length="237" mass="26990">MGRAFEYRKERKMKRWANMAKTFTRIGREIAIAVKEGGADPEYNPRLRLAIQNAKTANMPKANVENAIKKAVSKDAENYEELVYEGYAPHGVAVIVETATNNPTRTVASVRHIFSKYGGNLSTSGSVDYMFSRKANFKVDAEGQDMEELELTLIDFGLEELRREEDQIVLTCAFEDYGNLQKGLEALNLEVKESELLRIPGHYKELSDEEVEDVIKLIEKMEEDDDVTNVFHNMNEE</sequence>
<evidence type="ECO:0000256" key="2">
    <source>
        <dbReference type="ARBA" id="ARBA00022490"/>
    </source>
</evidence>
<evidence type="ECO:0000313" key="9">
    <source>
        <dbReference type="EMBL" id="TXB61483.1"/>
    </source>
</evidence>
<keyword evidence="2 6" id="KW-0963">Cytoplasm</keyword>
<dbReference type="GO" id="GO:0006355">
    <property type="term" value="P:regulation of DNA-templated transcription"/>
    <property type="evidence" value="ECO:0007669"/>
    <property type="project" value="UniProtKB-UniRule"/>
</dbReference>
<dbReference type="InterPro" id="IPR017856">
    <property type="entry name" value="Integrase-like_N"/>
</dbReference>
<evidence type="ECO:0000256" key="6">
    <source>
        <dbReference type="HAMAP-Rule" id="MF_00693"/>
    </source>
</evidence>
<protein>
    <recommendedName>
        <fullName evidence="6">Probable transcriptional regulatory protein FRY97_18890</fullName>
    </recommendedName>
</protein>
<evidence type="ECO:0000256" key="5">
    <source>
        <dbReference type="ARBA" id="ARBA00023163"/>
    </source>
</evidence>
<gene>
    <name evidence="9" type="ORF">FRY97_18890</name>
</gene>
<dbReference type="GO" id="GO:0005829">
    <property type="term" value="C:cytosol"/>
    <property type="evidence" value="ECO:0007669"/>
    <property type="project" value="TreeGrafter"/>
</dbReference>
<evidence type="ECO:0000256" key="4">
    <source>
        <dbReference type="ARBA" id="ARBA00023125"/>
    </source>
</evidence>
<name>A0A5C6RHB9_9BACT</name>
<evidence type="ECO:0000313" key="10">
    <source>
        <dbReference type="Proteomes" id="UP000321580"/>
    </source>
</evidence>
<dbReference type="GO" id="GO:0003677">
    <property type="term" value="F:DNA binding"/>
    <property type="evidence" value="ECO:0007669"/>
    <property type="project" value="UniProtKB-UniRule"/>
</dbReference>
<dbReference type="OrthoDB" id="9781053at2"/>
<proteinExistence type="inferred from homology"/>
<dbReference type="FunFam" id="1.10.10.200:FF:000004">
    <property type="entry name" value="Probable transcriptional regulatory protein BSBG_02618"/>
    <property type="match status" value="1"/>
</dbReference>
<dbReference type="EMBL" id="VOOR01000057">
    <property type="protein sequence ID" value="TXB61483.1"/>
    <property type="molecule type" value="Genomic_DNA"/>
</dbReference>
<dbReference type="InterPro" id="IPR026564">
    <property type="entry name" value="Transcrip_reg_TACO1-like_dom3"/>
</dbReference>
<dbReference type="NCBIfam" id="NF001030">
    <property type="entry name" value="PRK00110.1"/>
    <property type="match status" value="1"/>
</dbReference>
<keyword evidence="3 6" id="KW-0805">Transcription regulation</keyword>
<evidence type="ECO:0000259" key="7">
    <source>
        <dbReference type="Pfam" id="PF01709"/>
    </source>
</evidence>
<dbReference type="InterPro" id="IPR049083">
    <property type="entry name" value="TACO1_YebC_N"/>
</dbReference>
<dbReference type="RefSeq" id="WP_147169136.1">
    <property type="nucleotide sequence ID" value="NZ_VOOR01000057.1"/>
</dbReference>
<dbReference type="Pfam" id="PF01709">
    <property type="entry name" value="Transcrip_reg"/>
    <property type="match status" value="1"/>
</dbReference>
<dbReference type="Gene3D" id="3.30.70.980">
    <property type="match status" value="2"/>
</dbReference>
<feature type="domain" description="TACO1/YebC-like N-terminal" evidence="8">
    <location>
        <begin position="4"/>
        <end position="72"/>
    </location>
</feature>
<dbReference type="NCBIfam" id="NF009044">
    <property type="entry name" value="PRK12378.1"/>
    <property type="match status" value="1"/>
</dbReference>
<dbReference type="Proteomes" id="UP000321580">
    <property type="component" value="Unassembled WGS sequence"/>
</dbReference>
<feature type="domain" description="TACO1/YebC-like second and third" evidence="7">
    <location>
        <begin position="79"/>
        <end position="234"/>
    </location>
</feature>
<keyword evidence="10" id="KW-1185">Reference proteome</keyword>
<dbReference type="AlphaFoldDB" id="A0A5C6RHB9"/>
<comment type="subcellular location">
    <subcellularLocation>
        <location evidence="6">Cytoplasm</location>
    </subcellularLocation>
</comment>
<comment type="caution">
    <text evidence="9">The sequence shown here is derived from an EMBL/GenBank/DDBJ whole genome shotgun (WGS) entry which is preliminary data.</text>
</comment>
<dbReference type="NCBIfam" id="TIGR01033">
    <property type="entry name" value="YebC/PmpR family DNA-binding transcriptional regulator"/>
    <property type="match status" value="1"/>
</dbReference>
<dbReference type="InterPro" id="IPR029072">
    <property type="entry name" value="YebC-like"/>
</dbReference>
<evidence type="ECO:0000256" key="1">
    <source>
        <dbReference type="ARBA" id="ARBA00008724"/>
    </source>
</evidence>
<dbReference type="SUPFAM" id="SSF75625">
    <property type="entry name" value="YebC-like"/>
    <property type="match status" value="1"/>
</dbReference>
<comment type="similarity">
    <text evidence="1 6">Belongs to the TACO1 family.</text>
</comment>
<evidence type="ECO:0000259" key="8">
    <source>
        <dbReference type="Pfam" id="PF20772"/>
    </source>
</evidence>
<dbReference type="Gene3D" id="1.10.10.200">
    <property type="match status" value="1"/>
</dbReference>
<evidence type="ECO:0000256" key="3">
    <source>
        <dbReference type="ARBA" id="ARBA00023015"/>
    </source>
</evidence>
<dbReference type="PANTHER" id="PTHR12532:SF6">
    <property type="entry name" value="TRANSCRIPTIONAL REGULATORY PROTEIN YEBC-RELATED"/>
    <property type="match status" value="1"/>
</dbReference>
<organism evidence="9 10">
    <name type="scientific">Phaeodactylibacter luteus</name>
    <dbReference type="NCBI Taxonomy" id="1564516"/>
    <lineage>
        <taxon>Bacteria</taxon>
        <taxon>Pseudomonadati</taxon>
        <taxon>Bacteroidota</taxon>
        <taxon>Saprospiria</taxon>
        <taxon>Saprospirales</taxon>
        <taxon>Haliscomenobacteraceae</taxon>
        <taxon>Phaeodactylibacter</taxon>
    </lineage>
</organism>
<reference evidence="9 10" key="1">
    <citation type="submission" date="2019-08" db="EMBL/GenBank/DDBJ databases">
        <title>Genome of Phaeodactylibacter luteus.</title>
        <authorList>
            <person name="Bowman J.P."/>
        </authorList>
    </citation>
    <scope>NUCLEOTIDE SEQUENCE [LARGE SCALE GENOMIC DNA]</scope>
    <source>
        <strain evidence="9 10">KCTC 42180</strain>
    </source>
</reference>
<accession>A0A5C6RHB9</accession>
<dbReference type="Pfam" id="PF20772">
    <property type="entry name" value="TACO1_YebC_N"/>
    <property type="match status" value="1"/>
</dbReference>